<dbReference type="EMBL" id="FJOF01000018">
    <property type="protein sequence ID" value="CZR49758.1"/>
    <property type="molecule type" value="Genomic_DNA"/>
</dbReference>
<name>A0A1L7WAX8_FUSPR</name>
<sequence length="1189" mass="133416">MSQAAPKRRGRPARKVPQTEEERLASQRARSQRYYRRQHEQSVDSHRVAVGSQNAEFVYHYQPHPPALPSTTNPVVGLHLEPHLHIPTPLEQDVVAEPTCTDAPGEADTDPTAAPTSWNPPVWNHHENSRVARSSLDDNTSEDDYNPLFEDSQIQLELVSQGQDNTGDGYDAVIDRGEADSPQLEARDEELQDLVDKVQQLLITTSLDREATRRDSGNGLAENTIESPVTSGSAFLQDDARSSTPQSQGSARLSRRSDEAQGRSHATSSSATPSSQLRKASLLDNWVRRPCTRSPDGSSSGVSSQAYDCDGFLLPSATGVQRFRREHSGFVDRSSAVSPSSSTPRGFGVEWIYHGLYSWNLRRRLEREDYLTTDDVLCGMRLAIELSGCQDVTTLARTIHLGEPQNNSIQLSQAEIEDIRRHDATILSIFRPGIENGVGHWSLAIYQPARPHFFFCDSLGSRDDCYHSALRDIHGSVLPDSAPASICDVPITRQVNGWTCGIIVVECVRRFLAAREQYYSEDLMIEDQPGILDWTQQEPYLSEIQDPDLREIGAISYWIEVISQYLGATSNHSATSVGSRRSSSNDADTIPEPADPALLLFQEWSRPVGCTSRQHEEDHSSQLADATTKRGVSPNCSSLLDIAKRLEGVTGEDGTNDNGPLPYVLDPAKDLMRPGMRESSSDAGPTRYSGPCKAAMEGLVEGEQDPPYLCMHSNHCARRLEDDCISSSYDIDSLCSFPTSLGVARMGIQWYTQSHVTLNLVDNVHLSMEIPGTREQDGTVTIQPLHNVPNYCLGRVIGLADTFIWAFFPALFSGKLSDPYSQTCIPRKNFVHWYEEVMLPAIQAVIDDNNILQYIPKTHAIASSDCSAPREALAALEVAEGEEADMEEELGGFNGAKRRDGAAALPGSRRKHFYVTLQPRYLAALWEEIYSRASPWPEYAGLRLYMAAKNTKLTWMRPTFESALAEWQHHWKSAVDESYIDPEVTYIDIGRQMTPADTGPHGRVLLWRRCCMDRLWRRRLQWSRIQNRLYHREEDACKDDSGKRQAPPIRRTTYPFVTLRDARDMTITPSSSSWELRNGLVYSQFYNLIKVPFDAAKQYPFQNRHTESMALDPSYLRDQRNSTRGAHAHQSRVQCAYRLSKLRIHRNVPAIDQDDDDDEMQHEGSAHHPFTYGIRAEDRDITGPSTAHH</sequence>
<protein>
    <recommendedName>
        <fullName evidence="4">Ubiquitin-like protease family profile domain-containing protein</fullName>
    </recommendedName>
</protein>
<dbReference type="SUPFAM" id="SSF54001">
    <property type="entry name" value="Cysteine proteinases"/>
    <property type="match status" value="1"/>
</dbReference>
<feature type="region of interest" description="Disordered" evidence="1">
    <location>
        <begin position="1152"/>
        <end position="1189"/>
    </location>
</feature>
<evidence type="ECO:0000313" key="2">
    <source>
        <dbReference type="EMBL" id="CZR49758.1"/>
    </source>
</evidence>
<evidence type="ECO:0000313" key="3">
    <source>
        <dbReference type="Proteomes" id="UP000183971"/>
    </source>
</evidence>
<feature type="compositionally biased region" description="Basic residues" evidence="1">
    <location>
        <begin position="1"/>
        <end position="14"/>
    </location>
</feature>
<reference evidence="3" key="1">
    <citation type="journal article" date="2016" name="Genome Biol. Evol.">
        <title>Comparative 'omics' of the Fusarium fujikuroi species complex highlights differences in genetic potential and metabolite synthesis.</title>
        <authorList>
            <person name="Niehaus E.-M."/>
            <person name="Muensterkoetter M."/>
            <person name="Proctor R.H."/>
            <person name="Brown D.W."/>
            <person name="Sharon A."/>
            <person name="Idan Y."/>
            <person name="Oren-Young L."/>
            <person name="Sieber C.M."/>
            <person name="Novak O."/>
            <person name="Pencik A."/>
            <person name="Tarkowska D."/>
            <person name="Hromadova K."/>
            <person name="Freeman S."/>
            <person name="Maymon M."/>
            <person name="Elazar M."/>
            <person name="Youssef S.A."/>
            <person name="El-Shabrawy E.S.M."/>
            <person name="Shalaby A.B.A."/>
            <person name="Houterman P."/>
            <person name="Brock N.L."/>
            <person name="Burkhardt I."/>
            <person name="Tsavkelova E.A."/>
            <person name="Dickschat J.S."/>
            <person name="Galuszka P."/>
            <person name="Gueldener U."/>
            <person name="Tudzynski B."/>
        </authorList>
    </citation>
    <scope>NUCLEOTIDE SEQUENCE [LARGE SCALE GENOMIC DNA]</scope>
    <source>
        <strain evidence="3">ET1</strain>
    </source>
</reference>
<evidence type="ECO:0000256" key="1">
    <source>
        <dbReference type="SAM" id="MobiDB-lite"/>
    </source>
</evidence>
<feature type="compositionally biased region" description="Low complexity" evidence="1">
    <location>
        <begin position="264"/>
        <end position="275"/>
    </location>
</feature>
<evidence type="ECO:0008006" key="4">
    <source>
        <dbReference type="Google" id="ProtNLM"/>
    </source>
</evidence>
<proteinExistence type="predicted"/>
<feature type="region of interest" description="Disordered" evidence="1">
    <location>
        <begin position="102"/>
        <end position="125"/>
    </location>
</feature>
<dbReference type="Gene3D" id="3.40.395.10">
    <property type="entry name" value="Adenoviral Proteinase, Chain A"/>
    <property type="match status" value="1"/>
</dbReference>
<dbReference type="AlphaFoldDB" id="A0A1L7WAX8"/>
<dbReference type="InterPro" id="IPR038765">
    <property type="entry name" value="Papain-like_cys_pep_sf"/>
</dbReference>
<feature type="region of interest" description="Disordered" evidence="1">
    <location>
        <begin position="209"/>
        <end position="279"/>
    </location>
</feature>
<comment type="caution">
    <text evidence="2">The sequence shown here is derived from an EMBL/GenBank/DDBJ whole genome shotgun (WGS) entry which is preliminary data.</text>
</comment>
<dbReference type="GeneID" id="42059623"/>
<feature type="region of interest" description="Disordered" evidence="1">
    <location>
        <begin position="611"/>
        <end position="630"/>
    </location>
</feature>
<keyword evidence="3" id="KW-1185">Reference proteome</keyword>
<gene>
    <name evidence="2" type="ORF">FPRO_14765</name>
</gene>
<feature type="region of interest" description="Disordered" evidence="1">
    <location>
        <begin position="572"/>
        <end position="592"/>
    </location>
</feature>
<feature type="compositionally biased region" description="Polar residues" evidence="1">
    <location>
        <begin position="242"/>
        <end position="251"/>
    </location>
</feature>
<feature type="compositionally biased region" description="Polar residues" evidence="1">
    <location>
        <begin position="224"/>
        <end position="234"/>
    </location>
</feature>
<accession>A0A1L7WAX8</accession>
<dbReference type="VEuPathDB" id="FungiDB:FPRO_14765"/>
<dbReference type="Proteomes" id="UP000183971">
    <property type="component" value="Unassembled WGS sequence"/>
</dbReference>
<feature type="region of interest" description="Disordered" evidence="1">
    <location>
        <begin position="1"/>
        <end position="46"/>
    </location>
</feature>
<organism evidence="2 3">
    <name type="scientific">Fusarium proliferatum (strain ET1)</name>
    <name type="common">Orchid endophyte fungus</name>
    <dbReference type="NCBI Taxonomy" id="1227346"/>
    <lineage>
        <taxon>Eukaryota</taxon>
        <taxon>Fungi</taxon>
        <taxon>Dikarya</taxon>
        <taxon>Ascomycota</taxon>
        <taxon>Pezizomycotina</taxon>
        <taxon>Sordariomycetes</taxon>
        <taxon>Hypocreomycetidae</taxon>
        <taxon>Hypocreales</taxon>
        <taxon>Nectriaceae</taxon>
        <taxon>Fusarium</taxon>
        <taxon>Fusarium fujikuroi species complex</taxon>
    </lineage>
</organism>
<feature type="compositionally biased region" description="Basic and acidic residues" evidence="1">
    <location>
        <begin position="37"/>
        <end position="46"/>
    </location>
</feature>
<dbReference type="RefSeq" id="XP_031090255.1">
    <property type="nucleotide sequence ID" value="XM_031225057.1"/>
</dbReference>